<organism evidence="1 2">
    <name type="scientific">Streptantibioticus cattleyicolor (strain ATCC 35852 / DSM 46488 / JCM 4925 / NBRC 14057 / NRRL 8057)</name>
    <name type="common">Streptomyces cattleya</name>
    <dbReference type="NCBI Taxonomy" id="1003195"/>
    <lineage>
        <taxon>Bacteria</taxon>
        <taxon>Bacillati</taxon>
        <taxon>Actinomycetota</taxon>
        <taxon>Actinomycetes</taxon>
        <taxon>Kitasatosporales</taxon>
        <taxon>Streptomycetaceae</taxon>
        <taxon>Streptantibioticus</taxon>
    </lineage>
</organism>
<keyword evidence="2" id="KW-1185">Reference proteome</keyword>
<dbReference type="Proteomes" id="UP000007842">
    <property type="component" value="Chromosome"/>
</dbReference>
<gene>
    <name evidence="1" type="ordered locus">SCATT_04620</name>
</gene>
<reference evidence="2" key="1">
    <citation type="submission" date="2011-12" db="EMBL/GenBank/DDBJ databases">
        <title>Complete genome sequence of Streptomyces cattleya strain DSM 46488.</title>
        <authorList>
            <person name="Ou H.-Y."/>
            <person name="Li P."/>
            <person name="Zhao C."/>
            <person name="O'Hagan D."/>
            <person name="Deng Z."/>
        </authorList>
    </citation>
    <scope>NUCLEOTIDE SEQUENCE [LARGE SCALE GENOMIC DNA]</scope>
    <source>
        <strain evidence="2">ATCC 35852 / DSM 46488 / JCM 4925 / NBRC 14057 / NRRL 8057</strain>
    </source>
</reference>
<dbReference type="PATRIC" id="fig|1003195.29.peg.458"/>
<name>G8WPP5_STREN</name>
<dbReference type="HOGENOM" id="CLU_2686147_0_0_11"/>
<sequence>MKTDCRAVDQEKWYEKLTGRRDRRGEQNRTGHPDSEYAELRKQDRADFVSVFRPGTARGVPQMAYGTCCGIFTE</sequence>
<protein>
    <submittedName>
        <fullName evidence="1">Uncharacterized protein</fullName>
    </submittedName>
</protein>
<dbReference type="EMBL" id="CP003219">
    <property type="protein sequence ID" value="AEW92833.1"/>
    <property type="molecule type" value="Genomic_DNA"/>
</dbReference>
<evidence type="ECO:0000313" key="1">
    <source>
        <dbReference type="EMBL" id="AEW92833.1"/>
    </source>
</evidence>
<proteinExistence type="predicted"/>
<dbReference type="AlphaFoldDB" id="G8WPP5"/>
<dbReference type="KEGG" id="scy:SCATT_04620"/>
<accession>G8WPP5</accession>
<evidence type="ECO:0000313" key="2">
    <source>
        <dbReference type="Proteomes" id="UP000007842"/>
    </source>
</evidence>